<proteinExistence type="predicted"/>
<comment type="caution">
    <text evidence="1">The sequence shown here is derived from an EMBL/GenBank/DDBJ whole genome shotgun (WGS) entry which is preliminary data.</text>
</comment>
<accession>A0ABX1B7V1</accession>
<sequence>MTRYSTAEASRTTASARPWPASTVARFAPGGSTVEQVTPATCRLTLGAWSWPGPAGLRQALHALRTRITTALRHSHRLDGRSQE</sequence>
<gene>
    <name evidence="1" type="ORF">HCN51_31435</name>
</gene>
<organism evidence="1 2">
    <name type="scientific">Nonomuraea composti</name>
    <dbReference type="NCBI Taxonomy" id="2720023"/>
    <lineage>
        <taxon>Bacteria</taxon>
        <taxon>Bacillati</taxon>
        <taxon>Actinomycetota</taxon>
        <taxon>Actinomycetes</taxon>
        <taxon>Streptosporangiales</taxon>
        <taxon>Streptosporangiaceae</taxon>
        <taxon>Nonomuraea</taxon>
    </lineage>
</organism>
<keyword evidence="2" id="KW-1185">Reference proteome</keyword>
<evidence type="ECO:0000313" key="2">
    <source>
        <dbReference type="Proteomes" id="UP000696294"/>
    </source>
</evidence>
<protein>
    <submittedName>
        <fullName evidence="1">Uncharacterized protein</fullName>
    </submittedName>
</protein>
<dbReference type="Proteomes" id="UP000696294">
    <property type="component" value="Unassembled WGS sequence"/>
</dbReference>
<dbReference type="RefSeq" id="WP_168014345.1">
    <property type="nucleotide sequence ID" value="NZ_JAATEP010000025.1"/>
</dbReference>
<reference evidence="1 2" key="1">
    <citation type="submission" date="2020-03" db="EMBL/GenBank/DDBJ databases">
        <title>WGS of actinomycetes isolated from Thailand.</title>
        <authorList>
            <person name="Thawai C."/>
        </authorList>
    </citation>
    <scope>NUCLEOTIDE SEQUENCE [LARGE SCALE GENOMIC DNA]</scope>
    <source>
        <strain evidence="1 2">FMUSA5-5</strain>
    </source>
</reference>
<name>A0ABX1B7V1_9ACTN</name>
<evidence type="ECO:0000313" key="1">
    <source>
        <dbReference type="EMBL" id="NJP93900.1"/>
    </source>
</evidence>
<dbReference type="EMBL" id="JAATEP010000025">
    <property type="protein sequence ID" value="NJP93900.1"/>
    <property type="molecule type" value="Genomic_DNA"/>
</dbReference>